<evidence type="ECO:0000313" key="2">
    <source>
        <dbReference type="EMBL" id="NTC30254.1"/>
    </source>
</evidence>
<dbReference type="Gene3D" id="3.40.50.1010">
    <property type="entry name" value="5'-nuclease"/>
    <property type="match status" value="1"/>
</dbReference>
<comment type="caution">
    <text evidence="2">The sequence shown here is derived from an EMBL/GenBank/DDBJ whole genome shotgun (WGS) entry which is preliminary data.</text>
</comment>
<name>A0AA44F7X1_AGRTU</name>
<proteinExistence type="predicted"/>
<dbReference type="AlphaFoldDB" id="A0AA44F7X1"/>
<protein>
    <submittedName>
        <fullName evidence="2">NYN domain-containing protein</fullName>
    </submittedName>
</protein>
<feature type="domain" description="NYN" evidence="1">
    <location>
        <begin position="29"/>
        <end position="160"/>
    </location>
</feature>
<dbReference type="GO" id="GO:0004540">
    <property type="term" value="F:RNA nuclease activity"/>
    <property type="evidence" value="ECO:0007669"/>
    <property type="project" value="InterPro"/>
</dbReference>
<evidence type="ECO:0000313" key="3">
    <source>
        <dbReference type="Proteomes" id="UP000702952"/>
    </source>
</evidence>
<reference evidence="2" key="1">
    <citation type="journal article" date="2020" name="Science">
        <title>Unexpected conservation and global transmission of agrobacterial virulence plasmids.</title>
        <authorList>
            <person name="Weisberg A.J."/>
            <person name="Davis E.W. 2nd"/>
            <person name="Tabima J."/>
            <person name="Belcher M.S."/>
            <person name="Miller M."/>
            <person name="Kuo C.H."/>
            <person name="Loper J.E."/>
            <person name="Grunwald N.J."/>
            <person name="Putnam M.L."/>
            <person name="Chang J.H."/>
        </authorList>
    </citation>
    <scope>NUCLEOTIDE SEQUENCE</scope>
    <source>
        <strain evidence="2">17-1853-1a</strain>
    </source>
</reference>
<sequence>MFVDAGYLFAQGSTVLSGGSKKPRTEVALSPKAVIEELIEFARGRAQSCGLLRIYWYDGTVAGSKPTSEQSLIANLDDVKLRLGFINSHGQQKGVDSLIVTDLIELSRLRAISDAILLAGDEDLRVGVQIAQNYGVRIHLLGIVPSSGSQSKQLRWEADTTSEWDKLKVEKFLSLRTPASQPAAPPPVATAPMATAVVVATTRTPEQIIADEVTAFVAALEESDVRGIQAFWKDKVGAPSDLDRIMLVKCRAALNRDLGTIEKKQMRSVFKIEAKKLVDAL</sequence>
<dbReference type="Pfam" id="PF01936">
    <property type="entry name" value="NYN"/>
    <property type="match status" value="1"/>
</dbReference>
<dbReference type="Proteomes" id="UP000702952">
    <property type="component" value="Unassembled WGS sequence"/>
</dbReference>
<dbReference type="InterPro" id="IPR021139">
    <property type="entry name" value="NYN"/>
</dbReference>
<organism evidence="2 3">
    <name type="scientific">Agrobacterium tumefaciens</name>
    <dbReference type="NCBI Taxonomy" id="358"/>
    <lineage>
        <taxon>Bacteria</taxon>
        <taxon>Pseudomonadati</taxon>
        <taxon>Pseudomonadota</taxon>
        <taxon>Alphaproteobacteria</taxon>
        <taxon>Hyphomicrobiales</taxon>
        <taxon>Rhizobiaceae</taxon>
        <taxon>Rhizobium/Agrobacterium group</taxon>
        <taxon>Agrobacterium</taxon>
        <taxon>Agrobacterium tumefaciens complex</taxon>
    </lineage>
</organism>
<evidence type="ECO:0000259" key="1">
    <source>
        <dbReference type="Pfam" id="PF01936"/>
    </source>
</evidence>
<dbReference type="EMBL" id="JAAMAY010000030">
    <property type="protein sequence ID" value="NTC30254.1"/>
    <property type="molecule type" value="Genomic_DNA"/>
</dbReference>
<gene>
    <name evidence="2" type="ORF">G6M46_19155</name>
</gene>
<accession>A0AA44F7X1</accession>